<dbReference type="Gene3D" id="3.30.2010.10">
    <property type="entry name" value="Metalloproteases ('zincins'), catalytic domain"/>
    <property type="match status" value="1"/>
</dbReference>
<dbReference type="EMBL" id="JABXXQ010000126">
    <property type="protein sequence ID" value="NVN30282.1"/>
    <property type="molecule type" value="Genomic_DNA"/>
</dbReference>
<evidence type="ECO:0000313" key="2">
    <source>
        <dbReference type="EMBL" id="NVN30282.1"/>
    </source>
</evidence>
<dbReference type="Pfam" id="PF01863">
    <property type="entry name" value="YgjP-like"/>
    <property type="match status" value="1"/>
</dbReference>
<reference evidence="2 3" key="1">
    <citation type="submission" date="2020-06" db="EMBL/GenBank/DDBJ databases">
        <title>Description of novel acetic acid bacteria.</title>
        <authorList>
            <person name="Sombolestani A."/>
        </authorList>
    </citation>
    <scope>NUCLEOTIDE SEQUENCE [LARGE SCALE GENOMIC DNA]</scope>
    <source>
        <strain evidence="2 3">LMG 26838</strain>
    </source>
</reference>
<dbReference type="AlphaFoldDB" id="A0A850NSB7"/>
<dbReference type="InterPro" id="IPR053136">
    <property type="entry name" value="UTP_pyrophosphatase-like"/>
</dbReference>
<dbReference type="Proteomes" id="UP000565205">
    <property type="component" value="Unassembled WGS sequence"/>
</dbReference>
<proteinExistence type="predicted"/>
<protein>
    <submittedName>
        <fullName evidence="2">M48 family metallopeptidase</fullName>
    </submittedName>
</protein>
<organism evidence="2 3">
    <name type="scientific">Endobacter medicaginis</name>
    <dbReference type="NCBI Taxonomy" id="1181271"/>
    <lineage>
        <taxon>Bacteria</taxon>
        <taxon>Pseudomonadati</taxon>
        <taxon>Pseudomonadota</taxon>
        <taxon>Alphaproteobacteria</taxon>
        <taxon>Acetobacterales</taxon>
        <taxon>Acetobacteraceae</taxon>
        <taxon>Endobacter</taxon>
    </lineage>
</organism>
<evidence type="ECO:0000259" key="1">
    <source>
        <dbReference type="Pfam" id="PF01863"/>
    </source>
</evidence>
<dbReference type="PANTHER" id="PTHR30399:SF1">
    <property type="entry name" value="UTP PYROPHOSPHATASE"/>
    <property type="match status" value="1"/>
</dbReference>
<comment type="caution">
    <text evidence="2">The sequence shown here is derived from an EMBL/GenBank/DDBJ whole genome shotgun (WGS) entry which is preliminary data.</text>
</comment>
<feature type="non-terminal residue" evidence="2">
    <location>
        <position position="1"/>
    </location>
</feature>
<feature type="domain" description="YgjP-like metallopeptidase" evidence="1">
    <location>
        <begin position="1"/>
        <end position="183"/>
    </location>
</feature>
<accession>A0A850NSB7</accession>
<dbReference type="PANTHER" id="PTHR30399">
    <property type="entry name" value="UNCHARACTERIZED PROTEIN YGJP"/>
    <property type="match status" value="1"/>
</dbReference>
<sequence>VTLPPRASRSTGRALLGRHSDWIAGRLAALPSRIDFADGVCIPLDGLTHRIRHDPLSRGGVRVDAGMLVVSGEAQFLPRRLSDFLRAEARRRLAVHVGRIGAGLERRPRRLSIKDVRSRWGSCTADGTLMLSWRLVMAPPTVQDYVVAHEMAHLSHMDHGEAFWRLVDRLTPNRLMAERWLREQGPALLRIG</sequence>
<dbReference type="CDD" id="cd07344">
    <property type="entry name" value="M48_yhfN_like"/>
    <property type="match status" value="1"/>
</dbReference>
<gene>
    <name evidence="2" type="ORF">HUK83_08040</name>
</gene>
<evidence type="ECO:0000313" key="3">
    <source>
        <dbReference type="Proteomes" id="UP000565205"/>
    </source>
</evidence>
<dbReference type="RefSeq" id="WP_176623690.1">
    <property type="nucleotide sequence ID" value="NZ_JABXXQ010000126.1"/>
</dbReference>
<name>A0A850NSB7_9PROT</name>
<dbReference type="InterPro" id="IPR002725">
    <property type="entry name" value="YgjP-like_metallopeptidase"/>
</dbReference>